<evidence type="ECO:0000313" key="9">
    <source>
        <dbReference type="EMBL" id="ALG81883.1"/>
    </source>
</evidence>
<keyword evidence="4 8" id="KW-0560">Oxidoreductase</keyword>
<organism evidence="8 11">
    <name type="scientific">Halanaeroarchaeum sulfurireducens</name>
    <dbReference type="NCBI Taxonomy" id="1604004"/>
    <lineage>
        <taxon>Archaea</taxon>
        <taxon>Methanobacteriati</taxon>
        <taxon>Methanobacteriota</taxon>
        <taxon>Stenosarchaea group</taxon>
        <taxon>Halobacteria</taxon>
        <taxon>Halobacteriales</taxon>
        <taxon>Halobacteriaceae</taxon>
        <taxon>Halanaeroarchaeum</taxon>
    </lineage>
</organism>
<dbReference type="STRING" id="1604004.HLASA_0987"/>
<dbReference type="SUPFAM" id="SSF51905">
    <property type="entry name" value="FAD/NAD(P)-binding domain"/>
    <property type="match status" value="1"/>
</dbReference>
<dbReference type="EMBL" id="CP011564">
    <property type="protein sequence ID" value="ALG81883.1"/>
    <property type="molecule type" value="Genomic_DNA"/>
</dbReference>
<evidence type="ECO:0000256" key="1">
    <source>
        <dbReference type="ARBA" id="ARBA00001974"/>
    </source>
</evidence>
<dbReference type="AlphaFoldDB" id="A0A0F7P9M9"/>
<dbReference type="EMBL" id="CP008874">
    <property type="protein sequence ID" value="AKH97487.1"/>
    <property type="molecule type" value="Genomic_DNA"/>
</dbReference>
<dbReference type="Gene3D" id="1.10.3110.10">
    <property type="entry name" value="protoporphyrinogen ix oxidase, domain 3"/>
    <property type="match status" value="1"/>
</dbReference>
<dbReference type="InterPro" id="IPR002937">
    <property type="entry name" value="Amino_oxidase"/>
</dbReference>
<evidence type="ECO:0000313" key="10">
    <source>
        <dbReference type="Proteomes" id="UP000060390"/>
    </source>
</evidence>
<feature type="domain" description="Amine oxidase" evidence="7">
    <location>
        <begin position="29"/>
        <end position="435"/>
    </location>
</feature>
<reference evidence="8 11" key="1">
    <citation type="journal article" date="2015" name="ISME J.">
        <title>Elemental sulfur and acetate can support life of a novel strictly anaerobic haloarchaeon.</title>
        <authorList>
            <person name="Sorokin D.Y."/>
            <person name="Kublanov I.V."/>
            <person name="Gavrilov S.N."/>
            <person name="Rojo D."/>
            <person name="Roman P."/>
            <person name="Golyshin P.N."/>
            <person name="Slepak V.Z."/>
            <person name="Smedile F."/>
            <person name="Ferrer M."/>
            <person name="Messina E."/>
            <person name="La Cono V."/>
            <person name="Yakimov M.M."/>
        </authorList>
    </citation>
    <scope>NUCLEOTIDE SEQUENCE [LARGE SCALE GENOMIC DNA]</scope>
    <source>
        <strain evidence="8 11">HSR2</strain>
    </source>
</reference>
<evidence type="ECO:0000256" key="5">
    <source>
        <dbReference type="ARBA" id="ARBA00023133"/>
    </source>
</evidence>
<dbReference type="Gene3D" id="3.50.50.60">
    <property type="entry name" value="FAD/NAD(P)-binding domain"/>
    <property type="match status" value="1"/>
</dbReference>
<keyword evidence="2" id="KW-0285">Flavoprotein</keyword>
<dbReference type="Proteomes" id="UP000060390">
    <property type="component" value="Chromosome"/>
</dbReference>
<dbReference type="GO" id="GO:0006783">
    <property type="term" value="P:heme biosynthetic process"/>
    <property type="evidence" value="ECO:0007669"/>
    <property type="project" value="UniProtKB-KW"/>
</dbReference>
<evidence type="ECO:0000313" key="11">
    <source>
        <dbReference type="Proteomes" id="UP000069906"/>
    </source>
</evidence>
<dbReference type="PANTHER" id="PTHR42923">
    <property type="entry name" value="PROTOPORPHYRINOGEN OXIDASE"/>
    <property type="match status" value="1"/>
</dbReference>
<comment type="cofactor">
    <cofactor evidence="1">
        <name>FAD</name>
        <dbReference type="ChEBI" id="CHEBI:57692"/>
    </cofactor>
</comment>
<dbReference type="Pfam" id="PF01593">
    <property type="entry name" value="Amino_oxidase"/>
    <property type="match status" value="1"/>
</dbReference>
<dbReference type="KEGG" id="hsu:HLASF_0998"/>
<proteinExistence type="predicted"/>
<evidence type="ECO:0000259" key="7">
    <source>
        <dbReference type="Pfam" id="PF01593"/>
    </source>
</evidence>
<keyword evidence="11" id="KW-1185">Reference proteome</keyword>
<dbReference type="HOGENOM" id="CLU_009629_3_0_2"/>
<sequence>MQNGDDITDEVGTQSAHSGPTVGVVGAGLSGLSATHSLASMEADVRTFEAAGRPGGVVRSTTIDDTVLEHGPQRLRLSAPLKSLVEELDLTEELRFGHEDQPLYAFYKGSLRPMPLSIRHAITTDLLSWRGKARILAEPLTESARPDETVHEYLARKFGTEAATRFMGPLYSGLYGTDPDEMYVEYSLGRALDHMGIEGSILLTVAKRLLEGIDTPPIVTFERGVKTLPDAMYDANADRIALDTAVTGIEQDGERFRIVSEAGTHTVDSVVLTTPAPTAADLLAGIDEPAADVLARFNYNPIGVVHLESDFDGEGHGFHVIDDGYVTNGSTWNHSMLDRDGIYTSYVGSGDETVLDAPDAEIGRRAAAEFEEITGTSAEVLSVNVIRPGMPAYDRSWSALDNLSLPDGITICSSYTSRAGVIGRIVDGRRTAKQVVSKSAGRH</sequence>
<dbReference type="GeneID" id="26010343"/>
<keyword evidence="5" id="KW-0350">Heme biosynthesis</keyword>
<evidence type="ECO:0000256" key="6">
    <source>
        <dbReference type="ARBA" id="ARBA00023444"/>
    </source>
</evidence>
<evidence type="ECO:0000256" key="3">
    <source>
        <dbReference type="ARBA" id="ARBA00022827"/>
    </source>
</evidence>
<evidence type="ECO:0000256" key="4">
    <source>
        <dbReference type="ARBA" id="ARBA00023002"/>
    </source>
</evidence>
<dbReference type="InterPro" id="IPR050464">
    <property type="entry name" value="Zeta_carotene_desat/Oxidored"/>
</dbReference>
<evidence type="ECO:0000256" key="2">
    <source>
        <dbReference type="ARBA" id="ARBA00022630"/>
    </source>
</evidence>
<dbReference type="Gene3D" id="3.90.660.20">
    <property type="entry name" value="Protoporphyrinogen oxidase, mitochondrial, domain 2"/>
    <property type="match status" value="1"/>
</dbReference>
<dbReference type="EC" id="1.3.3.4" evidence="8"/>
<name>A0A0F7P9M9_9EURY</name>
<dbReference type="GO" id="GO:0004729">
    <property type="term" value="F:oxygen-dependent protoporphyrinogen oxidase activity"/>
    <property type="evidence" value="ECO:0007669"/>
    <property type="project" value="UniProtKB-EC"/>
</dbReference>
<dbReference type="Proteomes" id="UP000069906">
    <property type="component" value="Chromosome"/>
</dbReference>
<dbReference type="NCBIfam" id="TIGR00562">
    <property type="entry name" value="proto_IX_ox"/>
    <property type="match status" value="1"/>
</dbReference>
<dbReference type="RefSeq" id="WP_235272207.1">
    <property type="nucleotide sequence ID" value="NZ_CP008874.1"/>
</dbReference>
<reference evidence="10" key="2">
    <citation type="submission" date="2015-05" db="EMBL/GenBank/DDBJ databases">
        <title>Complete genome sequence of Halanaeroarchaeum sulfurireducens type strain M27-SA2, a sulfate-reducer haloarchaeon from marine anoxic lake Medee.</title>
        <authorList>
            <person name="Messina E."/>
            <person name="Kublanov I.V."/>
            <person name="Toshchakov S."/>
            <person name="Arcadi E."/>
            <person name="La Spada G."/>
            <person name="La Cono V."/>
            <person name="Yakimov M.M."/>
        </authorList>
    </citation>
    <scope>NUCLEOTIDE SEQUENCE [LARGE SCALE GENOMIC DNA]</scope>
    <source>
        <strain evidence="10">M27-SA2</strain>
    </source>
</reference>
<dbReference type="InterPro" id="IPR036188">
    <property type="entry name" value="FAD/NAD-bd_sf"/>
</dbReference>
<comment type="pathway">
    <text evidence="6">Porphyrin-containing compound metabolism.</text>
</comment>
<keyword evidence="3" id="KW-0274">FAD</keyword>
<protein>
    <submittedName>
        <fullName evidence="8">Protoporphyrinogen oxidase</fullName>
        <ecNumber evidence="8">1.3.3.4</ecNumber>
    </submittedName>
</protein>
<dbReference type="InterPro" id="IPR004572">
    <property type="entry name" value="Protoporphyrinogen_oxidase"/>
</dbReference>
<evidence type="ECO:0000313" key="8">
    <source>
        <dbReference type="EMBL" id="AKH97487.1"/>
    </source>
</evidence>
<reference evidence="9 10" key="3">
    <citation type="journal article" date="2016" name="Stand. Genomic Sci.">
        <title>Complete genome sequence of 'Halanaeroarchaeum sulfurireducens' M27-SA2, a sulfur-reducing and acetate-oxidizing haloarchaeon from the deep-sea hypersaline anoxic lake Medee.</title>
        <authorList>
            <person name="Messina E."/>
            <person name="Sorokin D.Y."/>
            <person name="Kublanov I.V."/>
            <person name="Toshchakov S."/>
            <person name="Lopatina A."/>
            <person name="Arcadi E."/>
            <person name="Smedile F."/>
            <person name="La Spada G."/>
            <person name="La Cono V."/>
            <person name="Yakimov M.M."/>
        </authorList>
    </citation>
    <scope>NUCLEOTIDE SEQUENCE [LARGE SCALE GENOMIC DNA]</scope>
    <source>
        <strain evidence="9 10">M27-SA2</strain>
    </source>
</reference>
<gene>
    <name evidence="8" type="primary">hemY</name>
    <name evidence="9" type="ORF">HLASA_0987</name>
    <name evidence="8" type="ORF">HLASF_0998</name>
</gene>
<dbReference type="PANTHER" id="PTHR42923:SF3">
    <property type="entry name" value="PROTOPORPHYRINOGEN OXIDASE"/>
    <property type="match status" value="1"/>
</dbReference>
<dbReference type="KEGG" id="hsf:HLASA_0987"/>
<accession>A0A0F7P9M9</accession>